<evidence type="ECO:0000313" key="2">
    <source>
        <dbReference type="EMBL" id="PUU82158.1"/>
    </source>
</evidence>
<gene>
    <name evidence="2" type="ORF">B9Z19DRAFT_1062077</name>
</gene>
<proteinExistence type="predicted"/>
<protein>
    <submittedName>
        <fullName evidence="2">Uncharacterized protein</fullName>
    </submittedName>
</protein>
<dbReference type="EMBL" id="NESQ01000033">
    <property type="protein sequence ID" value="PUU82158.1"/>
    <property type="molecule type" value="Genomic_DNA"/>
</dbReference>
<organism evidence="2 3">
    <name type="scientific">Tuber borchii</name>
    <name type="common">White truffle</name>
    <dbReference type="NCBI Taxonomy" id="42251"/>
    <lineage>
        <taxon>Eukaryota</taxon>
        <taxon>Fungi</taxon>
        <taxon>Dikarya</taxon>
        <taxon>Ascomycota</taxon>
        <taxon>Pezizomycotina</taxon>
        <taxon>Pezizomycetes</taxon>
        <taxon>Pezizales</taxon>
        <taxon>Tuberaceae</taxon>
        <taxon>Tuber</taxon>
    </lineage>
</organism>
<feature type="compositionally biased region" description="Low complexity" evidence="1">
    <location>
        <begin position="16"/>
        <end position="26"/>
    </location>
</feature>
<dbReference type="OrthoDB" id="10611549at2759"/>
<evidence type="ECO:0000313" key="3">
    <source>
        <dbReference type="Proteomes" id="UP000244722"/>
    </source>
</evidence>
<dbReference type="Proteomes" id="UP000244722">
    <property type="component" value="Unassembled WGS sequence"/>
</dbReference>
<keyword evidence="3" id="KW-1185">Reference proteome</keyword>
<comment type="caution">
    <text evidence="2">The sequence shown here is derived from an EMBL/GenBank/DDBJ whole genome shotgun (WGS) entry which is preliminary data.</text>
</comment>
<accession>A0A2T7A356</accession>
<dbReference type="AlphaFoldDB" id="A0A2T7A356"/>
<sequence length="142" mass="14941">MQAQARNPRPHSGKQPTLTTATTEPATLAPTLTTTIIAAAISAAEATDSIPILSKPVTNSTTSLSKSVAKVTDPLFEIISNSGHLMELVDQLAEMQTGLGEHLDSIDEGKLAEEADYLETAVRALEMLIASRKGGNVGESRD</sequence>
<name>A0A2T7A356_TUBBO</name>
<evidence type="ECO:0000256" key="1">
    <source>
        <dbReference type="SAM" id="MobiDB-lite"/>
    </source>
</evidence>
<feature type="region of interest" description="Disordered" evidence="1">
    <location>
        <begin position="1"/>
        <end position="26"/>
    </location>
</feature>
<reference evidence="2 3" key="1">
    <citation type="submission" date="2017-04" db="EMBL/GenBank/DDBJ databases">
        <title>Draft genome sequence of Tuber borchii Vittad., a whitish edible truffle.</title>
        <authorList>
            <consortium name="DOE Joint Genome Institute"/>
            <person name="Murat C."/>
            <person name="Kuo A."/>
            <person name="Barry K.W."/>
            <person name="Clum A."/>
            <person name="Dockter R.B."/>
            <person name="Fauchery L."/>
            <person name="Iotti M."/>
            <person name="Kohler A."/>
            <person name="Labutti K."/>
            <person name="Lindquist E.A."/>
            <person name="Lipzen A."/>
            <person name="Ohm R.A."/>
            <person name="Wang M."/>
            <person name="Grigoriev I.V."/>
            <person name="Zambonelli A."/>
            <person name="Martin F.M."/>
        </authorList>
    </citation>
    <scope>NUCLEOTIDE SEQUENCE [LARGE SCALE GENOMIC DNA]</scope>
    <source>
        <strain evidence="2 3">Tbo3840</strain>
    </source>
</reference>